<evidence type="ECO:0000256" key="5">
    <source>
        <dbReference type="SAM" id="Coils"/>
    </source>
</evidence>
<evidence type="ECO:0000256" key="2">
    <source>
        <dbReference type="ARBA" id="ARBA00022490"/>
    </source>
</evidence>
<proteinExistence type="predicted"/>
<evidence type="ECO:0000256" key="4">
    <source>
        <dbReference type="ARBA" id="ARBA00023212"/>
    </source>
</evidence>
<sequence length="1505" mass="158725">MANQDIRSLLSKQTYELSREVEQLEAQAVATLKGRAALDEYNDAKAVAIALAEKHVDAQSAEGKALEEAIRKSREATRVLGQAGQVEGIMDRLFPETKRLREYTREQEALNKAIELYPERADEYREALRRLGIEYKQSQIEATAWGQWTKSALERVDNAFADMWKGIDGDFDSFANDLKNSLFQLLAKLSHMATTHQLVVQMGSVLGIGGLAGQSTSILGPSGGGSGGAGTGLLGSLNKAYSLYQAGTGEGLLGSVIGGFRKGGLSGAWEGLSDYGSGLYKAVASLFGGSASSAVSNVGFHYGGSLISGGIGNASYASSSLGSLGASWSGPLSGAFAGYQAGGLGGAVVGGLSTWGGAAAGTAIGQAIGGALGSLGGPVGTVIGTAVGSWLASSLFGGSGERFKETYTTNTGYYSDGKFVDTGKIGWSTGHRQFGDSYDTYLESVNKRFSSTLGALSEVFGTGDTVYTHLSAQLRRTSGAIAGDLWTNLGGAVAEQQFHRTARYGQDGENVSDNLKAFANDVLGQWLAEAISKSKALPEYLRGQFEDLAADAQTTAEQVQTRISEIVGRFEGLNSMLELVGFSALKASDAGLQAGDAIIELAGGLEALQNAVNVYYEQFYSEAERAADTLKKVPAMFANLGIELPTVRDEYRAMVEDIDVTTAAGQRMFATMMSLAGNADAYYDILESQAAAAEQAAAAAAATLLQAELNYYDLFTDEAQKTEDTLASVQAQFAALNVVLPSARDGFVQAIEALDLTGESGQAMYETLLGLATSADSYYDILEARAAEAQAAAEQAAAEQAALQEAIADQQTSLLAQLRDAQIELAEATGDSATAEALRAGILQEERNALYESNRAIYDQIQSTHALATAAAEQAALQEAIAGQQTSLLAQLRDAQIELAEATGDSATAEALRAGILQEERNALYESNRAIYDQIQSTHALATAAAEQAALQEAIAGQQTGLLAQLRDAQIELAEATGDSATAEALRAGILQEERNALYESNRAIYDQIQSTHALATAAAEQAALQEAIAGQQTSLLAQLRDAQIELAEATGDSATAEALRAGILQEERDALYESNRAIYDQIQSTHALTAAAIADAEARAAAEEAVRARTAGAATAAIAAAQGSLSSLSSVLDAQKSLVAEQYQAQADAIQAAMAEARDSIGEMGAVVGTLRGTLGRLRLESDALDAVGRRQAQGVIQQALASVRGGQRVTLSDDLKRALDQVSQPSSQLFSSFEDYQRDYWQTYFSIERLAETAETQLDADERAAAMLERQLESTKAYYKAEIERLDMVLEGAQAQLNALLGINTSVQSVEAALAVFAGSVQSAQALQNANASITSITGLAGVRRQVDSQGYILDEYGNAITLLGEALRVVGDHVVGGNGALFNIVDGRMTWAAGQTANMQEWARQQGIPGFASGGQFEGGVRLVGEDGPELEVTGPSRIYSAVDTVDLLRGRADSEAIARLEPAIVSLQEGIRSIAKYTMQTARRVEFLERWDYDGLPTERA</sequence>
<comment type="caution">
    <text evidence="6">The sequence shown here is derived from an EMBL/GenBank/DDBJ whole genome shotgun (WGS) entry which is preliminary data.</text>
</comment>
<evidence type="ECO:0000256" key="3">
    <source>
        <dbReference type="ARBA" id="ARBA00023175"/>
    </source>
</evidence>
<feature type="coiled-coil region" evidence="5">
    <location>
        <begin position="779"/>
        <end position="809"/>
    </location>
</feature>
<dbReference type="PANTHER" id="PTHR47970:SF12">
    <property type="entry name" value="KINESIN FAMILY MEMBER 11"/>
    <property type="match status" value="1"/>
</dbReference>
<evidence type="ECO:0000256" key="1">
    <source>
        <dbReference type="ARBA" id="ARBA00004245"/>
    </source>
</evidence>
<evidence type="ECO:0000313" key="7">
    <source>
        <dbReference type="Proteomes" id="UP001589891"/>
    </source>
</evidence>
<name>A0ABV6SG27_AZOPA</name>
<dbReference type="EMBL" id="JBHLSS010000010">
    <property type="protein sequence ID" value="MFC0708436.1"/>
    <property type="molecule type" value="Genomic_DNA"/>
</dbReference>
<keyword evidence="3" id="KW-0505">Motor protein</keyword>
<dbReference type="RefSeq" id="WP_376942409.1">
    <property type="nucleotide sequence ID" value="NZ_CP171449.1"/>
</dbReference>
<keyword evidence="4" id="KW-0206">Cytoskeleton</keyword>
<reference evidence="6 7" key="1">
    <citation type="submission" date="2024-09" db="EMBL/GenBank/DDBJ databases">
        <authorList>
            <person name="Sun Q."/>
            <person name="Mori K."/>
        </authorList>
    </citation>
    <scope>NUCLEOTIDE SEQUENCE [LARGE SCALE GENOMIC DNA]</scope>
    <source>
        <strain evidence="6 7">NCAIM B.01794</strain>
    </source>
</reference>
<keyword evidence="2" id="KW-0963">Cytoplasm</keyword>
<dbReference type="PANTHER" id="PTHR47970">
    <property type="entry name" value="KINESIN-LIKE PROTEIN KIF11"/>
    <property type="match status" value="1"/>
</dbReference>
<comment type="subcellular location">
    <subcellularLocation>
        <location evidence="1">Cytoplasm</location>
        <location evidence="1">Cytoskeleton</location>
    </subcellularLocation>
</comment>
<accession>A0ABV6SG27</accession>
<dbReference type="Proteomes" id="UP001589891">
    <property type="component" value="Unassembled WGS sequence"/>
</dbReference>
<organism evidence="6 7">
    <name type="scientific">Azorhizophilus paspali</name>
    <name type="common">Azotobacter paspali</name>
    <dbReference type="NCBI Taxonomy" id="69963"/>
    <lineage>
        <taxon>Bacteria</taxon>
        <taxon>Pseudomonadati</taxon>
        <taxon>Pseudomonadota</taxon>
        <taxon>Gammaproteobacteria</taxon>
        <taxon>Pseudomonadales</taxon>
        <taxon>Pseudomonadaceae</taxon>
        <taxon>Azorhizophilus</taxon>
    </lineage>
</organism>
<protein>
    <submittedName>
        <fullName evidence="6">Uncharacterized protein</fullName>
    </submittedName>
</protein>
<keyword evidence="7" id="KW-1185">Reference proteome</keyword>
<evidence type="ECO:0000313" key="6">
    <source>
        <dbReference type="EMBL" id="MFC0708436.1"/>
    </source>
</evidence>
<keyword evidence="5" id="KW-0175">Coiled coil</keyword>
<gene>
    <name evidence="6" type="ORF">ACFFGX_02065</name>
</gene>
<dbReference type="InterPro" id="IPR047149">
    <property type="entry name" value="KIF11-like"/>
</dbReference>